<evidence type="ECO:0000313" key="1">
    <source>
        <dbReference type="EMBL" id="EST43803.1"/>
    </source>
</evidence>
<dbReference type="Proteomes" id="UP000018208">
    <property type="component" value="Unassembled WGS sequence"/>
</dbReference>
<name>V6LHM7_9EUKA</name>
<dbReference type="AlphaFoldDB" id="V6LHM7"/>
<proteinExistence type="predicted"/>
<dbReference type="VEuPathDB" id="GiardiaDB:SS50377_20510"/>
<organism evidence="1">
    <name type="scientific">Spironucleus salmonicida</name>
    <dbReference type="NCBI Taxonomy" id="348837"/>
    <lineage>
        <taxon>Eukaryota</taxon>
        <taxon>Metamonada</taxon>
        <taxon>Diplomonadida</taxon>
        <taxon>Hexamitidae</taxon>
        <taxon>Hexamitinae</taxon>
        <taxon>Spironucleus</taxon>
    </lineage>
</organism>
<protein>
    <submittedName>
        <fullName evidence="1">Uncharacterized protein</fullName>
    </submittedName>
</protein>
<evidence type="ECO:0000313" key="3">
    <source>
        <dbReference type="Proteomes" id="UP000018208"/>
    </source>
</evidence>
<evidence type="ECO:0000313" key="2">
    <source>
        <dbReference type="EMBL" id="KAH0577159.1"/>
    </source>
</evidence>
<reference evidence="2" key="2">
    <citation type="submission" date="2020-12" db="EMBL/GenBank/DDBJ databases">
        <title>New Spironucleus salmonicida genome in near-complete chromosomes.</title>
        <authorList>
            <person name="Xu F."/>
            <person name="Kurt Z."/>
            <person name="Jimenez-Gonzalez A."/>
            <person name="Astvaldsson A."/>
            <person name="Andersson J.O."/>
            <person name="Svard S.G."/>
        </authorList>
    </citation>
    <scope>NUCLEOTIDE SEQUENCE</scope>
    <source>
        <strain evidence="2">ATCC 50377</strain>
    </source>
</reference>
<dbReference type="EMBL" id="KI546133">
    <property type="protein sequence ID" value="EST43803.1"/>
    <property type="molecule type" value="Genomic_DNA"/>
</dbReference>
<sequence length="113" mass="12862">MGMGPQCGLEQEFEEQQEADAMFGNLATVSTIRNTMLELKTPTLVSRTNTLNRQSTTTSYRNQVKIKLEDDPVNVIPLQKPLMYHPSDRVVINKQRSILSSSISFNLDEDRFI</sequence>
<dbReference type="EMBL" id="AUWU02000001">
    <property type="protein sequence ID" value="KAH0577159.1"/>
    <property type="molecule type" value="Genomic_DNA"/>
</dbReference>
<reference evidence="1 2" key="1">
    <citation type="journal article" date="2014" name="PLoS Genet.">
        <title>The Genome of Spironucleus salmonicida Highlights a Fish Pathogen Adapted to Fluctuating Environments.</title>
        <authorList>
            <person name="Xu F."/>
            <person name="Jerlstrom-Hultqvist J."/>
            <person name="Einarsson E."/>
            <person name="Astvaldsson A."/>
            <person name="Svard S.G."/>
            <person name="Andersson J.O."/>
        </authorList>
    </citation>
    <scope>NUCLEOTIDE SEQUENCE</scope>
    <source>
        <strain evidence="2">ATCC 50377</strain>
    </source>
</reference>
<keyword evidence="3" id="KW-1185">Reference proteome</keyword>
<gene>
    <name evidence="1" type="ORF">SS50377_16421</name>
    <name evidence="2" type="ORF">SS50377_20510</name>
</gene>
<accession>V6LHM7</accession>